<organism evidence="9 10">
    <name type="scientific">Cynara cardunculus var. scolymus</name>
    <name type="common">Globe artichoke</name>
    <name type="synonym">Cynara scolymus</name>
    <dbReference type="NCBI Taxonomy" id="59895"/>
    <lineage>
        <taxon>Eukaryota</taxon>
        <taxon>Viridiplantae</taxon>
        <taxon>Streptophyta</taxon>
        <taxon>Embryophyta</taxon>
        <taxon>Tracheophyta</taxon>
        <taxon>Spermatophyta</taxon>
        <taxon>Magnoliopsida</taxon>
        <taxon>eudicotyledons</taxon>
        <taxon>Gunneridae</taxon>
        <taxon>Pentapetalae</taxon>
        <taxon>asterids</taxon>
        <taxon>campanulids</taxon>
        <taxon>Asterales</taxon>
        <taxon>Asteraceae</taxon>
        <taxon>Carduoideae</taxon>
        <taxon>Cardueae</taxon>
        <taxon>Carduinae</taxon>
        <taxon>Cynara</taxon>
    </lineage>
</organism>
<dbReference type="Gramene" id="KVH99865">
    <property type="protein sequence ID" value="KVH99865"/>
    <property type="gene ID" value="Ccrd_021893"/>
</dbReference>
<dbReference type="GO" id="GO:0000139">
    <property type="term" value="C:Golgi membrane"/>
    <property type="evidence" value="ECO:0007669"/>
    <property type="project" value="UniProtKB-SubCell"/>
</dbReference>
<comment type="similarity">
    <text evidence="2">Belongs to the glycosyltransferase 47 family.</text>
</comment>
<reference evidence="9 10" key="1">
    <citation type="journal article" date="2016" name="Sci. Rep.">
        <title>The genome sequence of the outbreeding globe artichoke constructed de novo incorporating a phase-aware low-pass sequencing strategy of F1 progeny.</title>
        <authorList>
            <person name="Scaglione D."/>
            <person name="Reyes-Chin-Wo S."/>
            <person name="Acquadro A."/>
            <person name="Froenicke L."/>
            <person name="Portis E."/>
            <person name="Beitel C."/>
            <person name="Tirone M."/>
            <person name="Mauro R."/>
            <person name="Lo Monaco A."/>
            <person name="Mauromicale G."/>
            <person name="Faccioli P."/>
            <person name="Cattivelli L."/>
            <person name="Rieseberg L."/>
            <person name="Michelmore R."/>
            <person name="Lanteri S."/>
        </authorList>
    </citation>
    <scope>NUCLEOTIDE SEQUENCE [LARGE SCALE GENOMIC DNA]</scope>
    <source>
        <strain evidence="9">2C</strain>
    </source>
</reference>
<dbReference type="InterPro" id="IPR040911">
    <property type="entry name" value="Exostosin_GT47"/>
</dbReference>
<keyword evidence="3" id="KW-0328">Glycosyltransferase</keyword>
<evidence type="ECO:0000256" key="6">
    <source>
        <dbReference type="SAM" id="MobiDB-lite"/>
    </source>
</evidence>
<keyword evidence="4" id="KW-0735">Signal-anchor</keyword>
<dbReference type="GO" id="GO:0016757">
    <property type="term" value="F:glycosyltransferase activity"/>
    <property type="evidence" value="ECO:0007669"/>
    <property type="project" value="UniProtKB-KW"/>
</dbReference>
<dbReference type="EMBL" id="LEKV01003409">
    <property type="protein sequence ID" value="KVH99865.1"/>
    <property type="molecule type" value="Genomic_DNA"/>
</dbReference>
<feature type="compositionally biased region" description="Polar residues" evidence="6">
    <location>
        <begin position="1192"/>
        <end position="1213"/>
    </location>
</feature>
<evidence type="ECO:0000259" key="8">
    <source>
        <dbReference type="Pfam" id="PF03016"/>
    </source>
</evidence>
<evidence type="ECO:0000256" key="4">
    <source>
        <dbReference type="ARBA" id="ARBA00022968"/>
    </source>
</evidence>
<evidence type="ECO:0000313" key="10">
    <source>
        <dbReference type="Proteomes" id="UP000243975"/>
    </source>
</evidence>
<evidence type="ECO:0000256" key="2">
    <source>
        <dbReference type="ARBA" id="ARBA00010271"/>
    </source>
</evidence>
<evidence type="ECO:0000256" key="5">
    <source>
        <dbReference type="ARBA" id="ARBA00023034"/>
    </source>
</evidence>
<dbReference type="Pfam" id="PF03016">
    <property type="entry name" value="Exostosin_GT47"/>
    <property type="match status" value="3"/>
</dbReference>
<evidence type="ECO:0000256" key="7">
    <source>
        <dbReference type="SAM" id="Phobius"/>
    </source>
</evidence>
<dbReference type="InterPro" id="IPR004263">
    <property type="entry name" value="Exostosin"/>
</dbReference>
<name>A0A118K034_CYNCS</name>
<dbReference type="Proteomes" id="UP000243975">
    <property type="component" value="Unassembled WGS sequence"/>
</dbReference>
<dbReference type="OMA" id="MEINKKF"/>
<evidence type="ECO:0000256" key="3">
    <source>
        <dbReference type="ARBA" id="ARBA00022676"/>
    </source>
</evidence>
<dbReference type="PANTHER" id="PTHR11062:SF108">
    <property type="entry name" value="EXOSTOSIN FAMILY PROTEIN"/>
    <property type="match status" value="1"/>
</dbReference>
<keyword evidence="7" id="KW-1133">Transmembrane helix</keyword>
<comment type="subcellular location">
    <subcellularLocation>
        <location evidence="1">Golgi apparatus membrane</location>
        <topology evidence="1">Single-pass type II membrane protein</topology>
    </subcellularLocation>
</comment>
<keyword evidence="3" id="KW-0808">Transferase</keyword>
<keyword evidence="7" id="KW-0472">Membrane</keyword>
<feature type="region of interest" description="Disordered" evidence="6">
    <location>
        <begin position="1160"/>
        <end position="1217"/>
    </location>
</feature>
<feature type="domain" description="Exostosin GT47" evidence="8">
    <location>
        <begin position="789"/>
        <end position="1091"/>
    </location>
</feature>
<feature type="compositionally biased region" description="Basic and acidic residues" evidence="6">
    <location>
        <begin position="104"/>
        <end position="121"/>
    </location>
</feature>
<evidence type="ECO:0000313" key="9">
    <source>
        <dbReference type="EMBL" id="KVH99865.1"/>
    </source>
</evidence>
<feature type="region of interest" description="Disordered" evidence="6">
    <location>
        <begin position="95"/>
        <end position="124"/>
    </location>
</feature>
<sequence>MGHEIQYILESKRLVWLVAVVFAVVILFQYFEFPYGDVASSLFSAGRAQPPVSGSYPPQASPQIPKPLGNITRFDGSNYTRPVDEMVDNAIDKGNDVGIENDFESERDGDTDEFTRTDDGHGVSGDQIEEIEGLAPEKVRQFNGDLSTNNVNSSTLQEKVTGAASPITPFLLSPASSPDSLTSKTTVDATAIAPSTALDNSTSKPNIVSPNSAPNFKEPVTSLKNPNLPANDSSMKEVPLVKENHETPMGDVVTVSDMHDILLHNQLLDAKLQIENAPANDNDHALYPPLYRNVSRFKRSYELMEKTLKVYVYKEGAKPIFHQPQVVLSGIYASEGWFMKHMKENKHFVTNNPKQAHLFYIPFSSRMLEEKLYVVGSGSRDNLVQHLKDYIHLIAERYDSWNRTGGSDHFLVACHDWATDETKKSMNSCIRALCNSDVKKEGFELGKDVSLPETYVRSPQNPLRELGGKPPSQRSFLAFFAGQMHGDVRRILLHYWENKDPDMKIFGKLKKSKNNRNYIQYMKSSKYCICAKGYEVNSPRVVEAIFHECVPVIISDNFVPPFFEILNWESFAVFVLEKDIPNLKKILVSISERRYLVMQQRVKKCCIQMGHILQKLSCVVGVVFAVVIVFQYFEFPYGDVISSLFSASKIQITETGSYPPEKSYPFPQILADIPHGAEGTEPTDVHDKGIGTTYKGHDAHIRKDTRKKELDDSIDLRGNGVSGNQVVEKQNFKEHKASLRGIVPLANVSSVKEVSCKKQKRNVVSISDMYNILVHNRASSHSMKPRWPSRADQQLLEAKLQIGNAQFNEEDHNLYPSEGDKPIFNQPERVLKGIYASEGWFMMQMKASKRFVTRKPKEAHLFYIPYSSKMLKATLSPNSYDRESVVPYLKNYLDMISGRYSFWNRTSGADHFLVACHDWGADETRQFMGTCIRAICNTDVEKAGFQLGKDASLPETNVRHPENPLRNLGGKLPSKRSVFAFFAGKMHGYLRPILLQHWENKDPDMKIFRRLPKMKDDKNYVEYMKSSKFCICAKGSEVNSPRVVEAIFYECVPVIISDNFVPPFFEVLDWESFAVFIQEKDIPNLKNILVSIPKKRYLAMHERVKQRTTKWIWLFGITFAVVLTVQYSELPIFSGISFLLSGARASFLRETYIPYGEKKSFKSHDSNDSYSGDNRSIINSEAPLSSKEDIGTKSNSSINSTEKSTKNGSSLSILSMDDKKKPKMETLPVMSISQMNELLQTGRSSPHLVPSQSSSLVDQQLLEAKSQIENAGITNNDTELYAPIYRNVSMFKRSYEMMEQMLKVYIYKDGEKPIFHDWILEGIYASEGWFLKLMEANKQFVTEDPSEAHLFYIPFSSRLLELTLYVPHSHSRNNLIQFMKNHTEMLITKYPFWNRTDGSDHFLAGCHDWAPAETRGRLLNTIRALCNADIRTGFNIGKDVSLPTTYVRSAKNPLKDVGGEPSSKRTILAFFAGYMHGYVRPVLLSHWGNDTDMRIFGRMPHVKGNKNYIDHMKTSKYCICARGFAVHSPRVVESLFYNCVPVIISDNYVPPFFEVLNWESFAVFILEKDIPNLKTVLLSIPEETYLEMYERVKKVREHFFWHSEPIKYDSFHMVLHSVWYNRVLGTNLS</sequence>
<gene>
    <name evidence="9" type="ORF">Ccrd_021893</name>
</gene>
<protein>
    <submittedName>
        <fullName evidence="9">Exostosin-like protein</fullName>
    </submittedName>
</protein>
<keyword evidence="10" id="KW-1185">Reference proteome</keyword>
<accession>A0A118K034</accession>
<proteinExistence type="inferred from homology"/>
<keyword evidence="5" id="KW-0333">Golgi apparatus</keyword>
<evidence type="ECO:0000256" key="1">
    <source>
        <dbReference type="ARBA" id="ARBA00004323"/>
    </source>
</evidence>
<feature type="region of interest" description="Disordered" evidence="6">
    <location>
        <begin position="47"/>
        <end position="69"/>
    </location>
</feature>
<comment type="caution">
    <text evidence="9">The sequence shown here is derived from an EMBL/GenBank/DDBJ whole genome shotgun (WGS) entry which is preliminary data.</text>
</comment>
<keyword evidence="7" id="KW-0812">Transmembrane</keyword>
<feature type="transmembrane region" description="Helical" evidence="7">
    <location>
        <begin position="14"/>
        <end position="31"/>
    </location>
</feature>
<dbReference type="PANTHER" id="PTHR11062">
    <property type="entry name" value="EXOSTOSIN HEPARAN SULFATE GLYCOSYLTRANSFERASE -RELATED"/>
    <property type="match status" value="1"/>
</dbReference>
<feature type="domain" description="Exostosin GT47" evidence="8">
    <location>
        <begin position="305"/>
        <end position="589"/>
    </location>
</feature>
<feature type="compositionally biased region" description="Polar residues" evidence="6">
    <location>
        <begin position="1168"/>
        <end position="1183"/>
    </location>
</feature>
<feature type="domain" description="Exostosin GT47" evidence="8">
    <location>
        <begin position="1300"/>
        <end position="1578"/>
    </location>
</feature>